<feature type="domain" description="Ferrous iron transporter FeoA-like" evidence="2">
    <location>
        <begin position="20"/>
        <end position="91"/>
    </location>
</feature>
<dbReference type="AlphaFoldDB" id="A0A1D8K5S6"/>
<dbReference type="EMBL" id="CP017448">
    <property type="protein sequence ID" value="AOV16302.1"/>
    <property type="molecule type" value="Genomic_DNA"/>
</dbReference>
<dbReference type="Proteomes" id="UP000095342">
    <property type="component" value="Chromosome"/>
</dbReference>
<dbReference type="SMART" id="SM00899">
    <property type="entry name" value="FeoA"/>
    <property type="match status" value="1"/>
</dbReference>
<evidence type="ECO:0000259" key="2">
    <source>
        <dbReference type="SMART" id="SM00899"/>
    </source>
</evidence>
<protein>
    <recommendedName>
        <fullName evidence="2">Ferrous iron transporter FeoA-like domain-containing protein</fullName>
    </recommendedName>
</protein>
<evidence type="ECO:0000256" key="1">
    <source>
        <dbReference type="ARBA" id="ARBA00023004"/>
    </source>
</evidence>
<evidence type="ECO:0000313" key="4">
    <source>
        <dbReference type="Proteomes" id="UP000095342"/>
    </source>
</evidence>
<dbReference type="Pfam" id="PF04023">
    <property type="entry name" value="FeoA"/>
    <property type="match status" value="1"/>
</dbReference>
<name>A0A1D8K5S6_9GAMM</name>
<dbReference type="SUPFAM" id="SSF50037">
    <property type="entry name" value="C-terminal domain of transcriptional repressors"/>
    <property type="match status" value="1"/>
</dbReference>
<proteinExistence type="predicted"/>
<evidence type="ECO:0000313" key="3">
    <source>
        <dbReference type="EMBL" id="AOV16302.1"/>
    </source>
</evidence>
<dbReference type="GO" id="GO:0046914">
    <property type="term" value="F:transition metal ion binding"/>
    <property type="evidence" value="ECO:0007669"/>
    <property type="project" value="InterPro"/>
</dbReference>
<dbReference type="KEGG" id="aaeo:BJI67_03745"/>
<dbReference type="RefSeq" id="WP_070071895.1">
    <property type="nucleotide sequence ID" value="NZ_CP017448.1"/>
</dbReference>
<dbReference type="InterPro" id="IPR007167">
    <property type="entry name" value="Fe-transptr_FeoA-like"/>
</dbReference>
<organism evidence="3 4">
    <name type="scientific">Acidihalobacter aeolianus</name>
    <dbReference type="NCBI Taxonomy" id="2792603"/>
    <lineage>
        <taxon>Bacteria</taxon>
        <taxon>Pseudomonadati</taxon>
        <taxon>Pseudomonadota</taxon>
        <taxon>Gammaproteobacteria</taxon>
        <taxon>Chromatiales</taxon>
        <taxon>Ectothiorhodospiraceae</taxon>
        <taxon>Acidihalobacter</taxon>
    </lineage>
</organism>
<keyword evidence="4" id="KW-1185">Reference proteome</keyword>
<dbReference type="Gene3D" id="2.30.30.90">
    <property type="match status" value="1"/>
</dbReference>
<reference evidence="3 4" key="1">
    <citation type="submission" date="2016-09" db="EMBL/GenBank/DDBJ databases">
        <title>Acidihalobacter prosperus V6 (DSM14174).</title>
        <authorList>
            <person name="Khaleque H.N."/>
            <person name="Ramsay J.P."/>
            <person name="Murphy R.J.T."/>
            <person name="Kaksonen A.H."/>
            <person name="Boxall N.J."/>
            <person name="Watkin E.L.J."/>
        </authorList>
    </citation>
    <scope>NUCLEOTIDE SEQUENCE [LARGE SCALE GENOMIC DNA]</scope>
    <source>
        <strain evidence="3 4">V6</strain>
    </source>
</reference>
<sequence length="92" mass="9480">MSAGAARETRDSSGSSEGEFPLMLAVVGERVRVVACNGGEAMVKRLAAMGLGLGSELQLVQREGAAGAVVMQGASRMAIGLGLLHRIRVEKV</sequence>
<accession>A0A1D8K5S6</accession>
<dbReference type="InterPro" id="IPR038157">
    <property type="entry name" value="FeoA_core_dom"/>
</dbReference>
<dbReference type="InterPro" id="IPR008988">
    <property type="entry name" value="Transcriptional_repressor_C"/>
</dbReference>
<keyword evidence="1" id="KW-0408">Iron</keyword>
<gene>
    <name evidence="3" type="ORF">BJI67_03745</name>
</gene>